<dbReference type="Proteomes" id="UP000789525">
    <property type="component" value="Unassembled WGS sequence"/>
</dbReference>
<accession>A0ACA9PUK1</accession>
<proteinExistence type="predicted"/>
<evidence type="ECO:0000313" key="2">
    <source>
        <dbReference type="Proteomes" id="UP000789525"/>
    </source>
</evidence>
<reference evidence="1" key="1">
    <citation type="submission" date="2021-06" db="EMBL/GenBank/DDBJ databases">
        <authorList>
            <person name="Kallberg Y."/>
            <person name="Tangrot J."/>
            <person name="Rosling A."/>
        </authorList>
    </citation>
    <scope>NUCLEOTIDE SEQUENCE</scope>
    <source>
        <strain evidence="1">CL356</strain>
    </source>
</reference>
<name>A0ACA9PUK1_9GLOM</name>
<dbReference type="EMBL" id="CAJVPT010037406">
    <property type="protein sequence ID" value="CAG8717401.1"/>
    <property type="molecule type" value="Genomic_DNA"/>
</dbReference>
<protein>
    <submittedName>
        <fullName evidence="1">3859_t:CDS:1</fullName>
    </submittedName>
</protein>
<evidence type="ECO:0000313" key="1">
    <source>
        <dbReference type="EMBL" id="CAG8717401.1"/>
    </source>
</evidence>
<gene>
    <name evidence="1" type="ORF">ACOLOM_LOCUS10972</name>
</gene>
<keyword evidence="2" id="KW-1185">Reference proteome</keyword>
<sequence>MPYRHIETYHGLYLATFRPESGSRKTDGGDLIHDPSLSPSQSHQIDPKSSNEETETLKLVIMHFPSNLTKLHPLLVNEKTGEPYLQLPSPHDNIRITPPRLDDVNASVSYLNDPRIYTHLAGPPFPYTTENGIQWNKR</sequence>
<feature type="non-terminal residue" evidence="1">
    <location>
        <position position="138"/>
    </location>
</feature>
<organism evidence="1 2">
    <name type="scientific">Acaulospora colombiana</name>
    <dbReference type="NCBI Taxonomy" id="27376"/>
    <lineage>
        <taxon>Eukaryota</taxon>
        <taxon>Fungi</taxon>
        <taxon>Fungi incertae sedis</taxon>
        <taxon>Mucoromycota</taxon>
        <taxon>Glomeromycotina</taxon>
        <taxon>Glomeromycetes</taxon>
        <taxon>Diversisporales</taxon>
        <taxon>Acaulosporaceae</taxon>
        <taxon>Acaulospora</taxon>
    </lineage>
</organism>
<comment type="caution">
    <text evidence="1">The sequence shown here is derived from an EMBL/GenBank/DDBJ whole genome shotgun (WGS) entry which is preliminary data.</text>
</comment>